<dbReference type="Pfam" id="PF07969">
    <property type="entry name" value="Amidohydro_3"/>
    <property type="match status" value="1"/>
</dbReference>
<dbReference type="InterPro" id="IPR032466">
    <property type="entry name" value="Metal_Hydrolase"/>
</dbReference>
<dbReference type="Gene3D" id="2.30.40.10">
    <property type="entry name" value="Urease, subunit C, domain 1"/>
    <property type="match status" value="1"/>
</dbReference>
<dbReference type="SUPFAM" id="SSF51338">
    <property type="entry name" value="Composite domain of metallo-dependent hydrolases"/>
    <property type="match status" value="1"/>
</dbReference>
<accession>A0A1G7EX52</accession>
<dbReference type="Proteomes" id="UP000199417">
    <property type="component" value="Unassembled WGS sequence"/>
</dbReference>
<evidence type="ECO:0000313" key="2">
    <source>
        <dbReference type="EMBL" id="SDE68239.1"/>
    </source>
</evidence>
<dbReference type="STRING" id="168276.SAMN05444580_1297"/>
<protein>
    <recommendedName>
        <fullName evidence="1">Amidohydrolase 3 domain-containing protein</fullName>
    </recommendedName>
</protein>
<dbReference type="GO" id="GO:0016810">
    <property type="term" value="F:hydrolase activity, acting on carbon-nitrogen (but not peptide) bonds"/>
    <property type="evidence" value="ECO:0007669"/>
    <property type="project" value="InterPro"/>
</dbReference>
<reference evidence="2 3" key="1">
    <citation type="submission" date="2016-10" db="EMBL/GenBank/DDBJ databases">
        <authorList>
            <person name="de Groot N.N."/>
        </authorList>
    </citation>
    <scope>NUCLEOTIDE SEQUENCE [LARGE SCALE GENOMIC DNA]</scope>
    <source>
        <strain evidence="2 3">JCM 11308</strain>
    </source>
</reference>
<dbReference type="CDD" id="cd01300">
    <property type="entry name" value="YtcJ_like"/>
    <property type="match status" value="1"/>
</dbReference>
<dbReference type="RefSeq" id="WP_072846072.1">
    <property type="nucleotide sequence ID" value="NZ_FNAB01000029.1"/>
</dbReference>
<dbReference type="SUPFAM" id="SSF51556">
    <property type="entry name" value="Metallo-dependent hydrolases"/>
    <property type="match status" value="1"/>
</dbReference>
<dbReference type="PANTHER" id="PTHR22642:SF2">
    <property type="entry name" value="PROTEIN LONG AFTER FAR-RED 3"/>
    <property type="match status" value="1"/>
</dbReference>
<name>A0A1G7EX52_9NOCA</name>
<proteinExistence type="predicted"/>
<dbReference type="EMBL" id="FNAB01000029">
    <property type="protein sequence ID" value="SDE68239.1"/>
    <property type="molecule type" value="Genomic_DNA"/>
</dbReference>
<gene>
    <name evidence="2" type="ORF">SAMN05444580_1297</name>
</gene>
<sequence length="545" mass="57837">MHSNRTDAAPADLVLFGDVVTMDEARPRARAVAVRDGRIAAVGERAEVEALIGPATTTVDVGTACVLPGFVEPHGHPLEEAIVLGPAVVDVRPVTMPDADDVVRAVHDAVRTAGSAGAFLNGWDPLLQKGLPEPNRVWLDAVAPEHPLVIMHNSGHVAYFNTAAATAAGVDRDTPDPVGGSYGRDAAGELDGAAYETPAVFAVAGHAMTVGDDFPALVAAECARLNAAGITTIGEMSFDPRMRQTLNAIAATGALTTRLRLYEMSNPERTTDATPGEGDDLVRQVGIKVWSDGSPWVGNVATSFPYLDTAATRALGIACTHGHANYTGEQIHDISAAYFDKGWQIACHAHGDDAITMVLDAWEQMLRENPRDDHRLRLEHVGAMRPDQFRRATDLGVTVSIFVDHLHYWGDVLVDDLFGPEHGSTWAAAGSALAAGQRFSFHNDGPVTPANPLRNIHDAVNRLSPSGRVVGPEERIPVDAALRAQTVNAAWQLQSEDVVGSLFPGAHADLVVLSGNPLEVDPATLADLRVVATVFEGRTVHGRLG</sequence>
<evidence type="ECO:0000313" key="3">
    <source>
        <dbReference type="Proteomes" id="UP000199417"/>
    </source>
</evidence>
<dbReference type="Gene3D" id="3.20.20.140">
    <property type="entry name" value="Metal-dependent hydrolases"/>
    <property type="match status" value="1"/>
</dbReference>
<dbReference type="PANTHER" id="PTHR22642">
    <property type="entry name" value="IMIDAZOLONEPROPIONASE"/>
    <property type="match status" value="1"/>
</dbReference>
<dbReference type="InterPro" id="IPR033932">
    <property type="entry name" value="YtcJ-like"/>
</dbReference>
<dbReference type="InterPro" id="IPR013108">
    <property type="entry name" value="Amidohydro_3"/>
</dbReference>
<feature type="domain" description="Amidohydrolase 3" evidence="1">
    <location>
        <begin position="58"/>
        <end position="541"/>
    </location>
</feature>
<dbReference type="Gene3D" id="3.10.310.70">
    <property type="match status" value="1"/>
</dbReference>
<keyword evidence="3" id="KW-1185">Reference proteome</keyword>
<dbReference type="InterPro" id="IPR011059">
    <property type="entry name" value="Metal-dep_hydrolase_composite"/>
</dbReference>
<dbReference type="AlphaFoldDB" id="A0A1G7EX52"/>
<organism evidence="2 3">
    <name type="scientific">Rhodococcus tukisamuensis</name>
    <dbReference type="NCBI Taxonomy" id="168276"/>
    <lineage>
        <taxon>Bacteria</taxon>
        <taxon>Bacillati</taxon>
        <taxon>Actinomycetota</taxon>
        <taxon>Actinomycetes</taxon>
        <taxon>Mycobacteriales</taxon>
        <taxon>Nocardiaceae</taxon>
        <taxon>Rhodococcus</taxon>
    </lineage>
</organism>
<evidence type="ECO:0000259" key="1">
    <source>
        <dbReference type="Pfam" id="PF07969"/>
    </source>
</evidence>